<evidence type="ECO:0000313" key="2">
    <source>
        <dbReference type="Proteomes" id="UP000594342"/>
    </source>
</evidence>
<reference evidence="1 2" key="1">
    <citation type="submission" date="2018-10" db="EMBL/GenBank/DDBJ databases">
        <authorList>
            <consortium name="IHU Genomes"/>
        </authorList>
    </citation>
    <scope>NUCLEOTIDE SEQUENCE [LARGE SCALE GENOMIC DNA]</scope>
    <source>
        <strain evidence="1 2">A1</strain>
    </source>
</reference>
<gene>
    <name evidence="1" type="ORF">YASMINEVIRUS_352</name>
</gene>
<name>A0A5K0U7E9_9VIRU</name>
<organism evidence="1 2">
    <name type="scientific">Yasminevirus sp. GU-2018</name>
    <dbReference type="NCBI Taxonomy" id="2420051"/>
    <lineage>
        <taxon>Viruses</taxon>
        <taxon>Varidnaviria</taxon>
        <taxon>Bamfordvirae</taxon>
        <taxon>Nucleocytoviricota</taxon>
        <taxon>Megaviricetes</taxon>
        <taxon>Imitervirales</taxon>
        <taxon>Mimiviridae</taxon>
        <taxon>Klosneuvirinae</taxon>
        <taxon>Yasminevirus</taxon>
        <taxon>Yasminevirus saudimassiliense</taxon>
    </lineage>
</organism>
<comment type="caution">
    <text evidence="1">The sequence shown here is derived from an EMBL/GenBank/DDBJ whole genome shotgun (WGS) entry which is preliminary data.</text>
</comment>
<sequence length="435" mass="49219">MSSALDDVREVFAKGDLDYLFPADMLVQYTSDMKPRTNITAQYAEYNYEPYVVPIENADKVYSFNCDVADSERKFVIKFPNVNKVVVLIPYQIETQNQKTDSSVEQGATFNYPFSFRFRWETDYRSIMGGSGTFVAPNRLGLNNRMSSSMRGVFVYDSIKQGSVNIVDIPRFKGKIYAITINNGGFASGAVEFAKRFVPSADSDKILKYWGVKKIVKSVQLTTDIEPTITNISPASIDHCLVNLRQSRAELAGKLNDINDRLLKMKNGQDLLNTNISNMNLEYRDNMNKLLDSEIFSTLTQTDVDDILSKVRKLANDLELERAKKTVFDRVADEYRKGEGSGANIARLESAVTQTSSVIASMESLQPTLIDTGFKSSFKLTDTLVDQSISKTNHDIVYVNTNRDKITKFVKDYSSFDIRDENYEIVEKSEYTINP</sequence>
<accession>A0A5K0U7E9</accession>
<dbReference type="Proteomes" id="UP000594342">
    <property type="component" value="Unassembled WGS sequence"/>
</dbReference>
<dbReference type="EMBL" id="UPSH01000001">
    <property type="protein sequence ID" value="VBB17889.1"/>
    <property type="molecule type" value="Genomic_DNA"/>
</dbReference>
<protein>
    <submittedName>
        <fullName evidence="1">Uncharacterized protein</fullName>
    </submittedName>
</protein>
<evidence type="ECO:0000313" key="1">
    <source>
        <dbReference type="EMBL" id="VBB17889.1"/>
    </source>
</evidence>
<proteinExistence type="predicted"/>
<keyword evidence="2" id="KW-1185">Reference proteome</keyword>